<reference evidence="1" key="1">
    <citation type="submission" date="2019-03" db="EMBL/GenBank/DDBJ databases">
        <title>Single cell metagenomics reveals metabolic interactions within the superorganism composed of flagellate Streblomastix strix and complex community of Bacteroidetes bacteria on its surface.</title>
        <authorList>
            <person name="Treitli S.C."/>
            <person name="Kolisko M."/>
            <person name="Husnik F."/>
            <person name="Keeling P."/>
            <person name="Hampl V."/>
        </authorList>
    </citation>
    <scope>NUCLEOTIDE SEQUENCE</scope>
    <source>
        <strain evidence="1">STM</strain>
    </source>
</reference>
<name>A0A5J4QHH4_9ZZZZ</name>
<dbReference type="AlphaFoldDB" id="A0A5J4QHH4"/>
<protein>
    <submittedName>
        <fullName evidence="1">Uncharacterized protein</fullName>
    </submittedName>
</protein>
<accession>A0A5J4QHH4</accession>
<proteinExistence type="predicted"/>
<dbReference type="EMBL" id="SNRY01003359">
    <property type="protein sequence ID" value="KAA6321267.1"/>
    <property type="molecule type" value="Genomic_DNA"/>
</dbReference>
<feature type="non-terminal residue" evidence="1">
    <location>
        <position position="33"/>
    </location>
</feature>
<comment type="caution">
    <text evidence="1">The sequence shown here is derived from an EMBL/GenBank/DDBJ whole genome shotgun (WGS) entry which is preliminary data.</text>
</comment>
<gene>
    <name evidence="1" type="ORF">EZS27_029061</name>
</gene>
<evidence type="ECO:0000313" key="1">
    <source>
        <dbReference type="EMBL" id="KAA6321267.1"/>
    </source>
</evidence>
<organism evidence="1">
    <name type="scientific">termite gut metagenome</name>
    <dbReference type="NCBI Taxonomy" id="433724"/>
    <lineage>
        <taxon>unclassified sequences</taxon>
        <taxon>metagenomes</taxon>
        <taxon>organismal metagenomes</taxon>
    </lineage>
</organism>
<sequence>MELKTNEIRQELEKYIDLVKREYLPNFFKTGKG</sequence>